<dbReference type="RefSeq" id="WP_184592738.1">
    <property type="nucleotide sequence ID" value="NZ_JACHLI010000018.1"/>
</dbReference>
<comment type="caution">
    <text evidence="1">The sequence shown here is derived from an EMBL/GenBank/DDBJ whole genome shotgun (WGS) entry which is preliminary data.</text>
</comment>
<dbReference type="EMBL" id="JACHLI010000018">
    <property type="protein sequence ID" value="MBB4865350.1"/>
    <property type="molecule type" value="Genomic_DNA"/>
</dbReference>
<evidence type="ECO:0000313" key="2">
    <source>
        <dbReference type="Proteomes" id="UP000566995"/>
    </source>
</evidence>
<evidence type="ECO:0000313" key="1">
    <source>
        <dbReference type="EMBL" id="MBB4865350.1"/>
    </source>
</evidence>
<accession>A0A7W7KMY8</accession>
<sequence>MTLSVLPSPPAGYEIILFGTVQGADRVYNPSENTWGAPGQMDFESIGYRVEVYHCVARLKNRVRADDTGLVFGVMPEHFGHRVKIKGMKVSYELLGIDNQEQKIKVSYHGGQWVDIKHAALISKVH</sequence>
<name>A0A7W7KMY8_PSENT</name>
<protein>
    <submittedName>
        <fullName evidence="1">Uncharacterized protein</fullName>
    </submittedName>
</protein>
<dbReference type="Proteomes" id="UP000566995">
    <property type="component" value="Unassembled WGS sequence"/>
</dbReference>
<proteinExistence type="predicted"/>
<gene>
    <name evidence="1" type="ORF">HNP46_004231</name>
</gene>
<dbReference type="AlphaFoldDB" id="A0A7W7KMY8"/>
<reference evidence="1 2" key="1">
    <citation type="submission" date="2020-08" db="EMBL/GenBank/DDBJ databases">
        <title>Functional genomics of gut bacteria from endangered species of beetles.</title>
        <authorList>
            <person name="Carlos-Shanley C."/>
        </authorList>
    </citation>
    <scope>NUCLEOTIDE SEQUENCE [LARGE SCALE GENOMIC DNA]</scope>
    <source>
        <strain evidence="1 2">S00179</strain>
    </source>
</reference>
<organism evidence="1 2">
    <name type="scientific">Pseudomonas nitroreducens</name>
    <dbReference type="NCBI Taxonomy" id="46680"/>
    <lineage>
        <taxon>Bacteria</taxon>
        <taxon>Pseudomonadati</taxon>
        <taxon>Pseudomonadota</taxon>
        <taxon>Gammaproteobacteria</taxon>
        <taxon>Pseudomonadales</taxon>
        <taxon>Pseudomonadaceae</taxon>
        <taxon>Pseudomonas</taxon>
    </lineage>
</organism>